<keyword evidence="3 5" id="KW-0663">Pyridoxal phosphate</keyword>
<feature type="binding site" evidence="5 7">
    <location>
        <position position="136"/>
    </location>
    <ligand>
        <name>substrate</name>
    </ligand>
</feature>
<gene>
    <name evidence="9" type="ORF">GGG87_01480</name>
    <name evidence="10" type="ORF">GGH11_01480</name>
</gene>
<proteinExistence type="inferred from homology"/>
<comment type="caution">
    <text evidence="10">The sequence shown here is derived from an EMBL/GenBank/DDBJ whole genome shotgun (WGS) entry which is preliminary data.</text>
</comment>
<comment type="catalytic activity">
    <reaction evidence="1 5">
        <text>L-alanine = D-alanine</text>
        <dbReference type="Rhea" id="RHEA:20249"/>
        <dbReference type="ChEBI" id="CHEBI:57416"/>
        <dbReference type="ChEBI" id="CHEBI:57972"/>
        <dbReference type="EC" id="5.1.1.1"/>
    </reaction>
</comment>
<feature type="active site" description="Proton acceptor; specific for L-alanine" evidence="5">
    <location>
        <position position="263"/>
    </location>
</feature>
<dbReference type="PANTHER" id="PTHR30511:SF0">
    <property type="entry name" value="ALANINE RACEMASE, CATABOLIC-RELATED"/>
    <property type="match status" value="1"/>
</dbReference>
<dbReference type="HAMAP" id="MF_01201">
    <property type="entry name" value="Ala_racemase"/>
    <property type="match status" value="1"/>
</dbReference>
<dbReference type="GO" id="GO:0030170">
    <property type="term" value="F:pyridoxal phosphate binding"/>
    <property type="evidence" value="ECO:0007669"/>
    <property type="project" value="UniProtKB-UniRule"/>
</dbReference>
<keyword evidence="11" id="KW-1185">Reference proteome</keyword>
<organism evidence="10 12">
    <name type="scientific">Streptococcus zhangguiae</name>
    <dbReference type="NCBI Taxonomy" id="2664091"/>
    <lineage>
        <taxon>Bacteria</taxon>
        <taxon>Bacillati</taxon>
        <taxon>Bacillota</taxon>
        <taxon>Bacilli</taxon>
        <taxon>Lactobacillales</taxon>
        <taxon>Streptococcaceae</taxon>
        <taxon>Streptococcus</taxon>
    </lineage>
</organism>
<dbReference type="GO" id="GO:0005829">
    <property type="term" value="C:cytosol"/>
    <property type="evidence" value="ECO:0007669"/>
    <property type="project" value="TreeGrafter"/>
</dbReference>
<dbReference type="PRINTS" id="PR00992">
    <property type="entry name" value="ALARACEMASE"/>
</dbReference>
<name>A0A6I4RGV0_9STRE</name>
<dbReference type="InterPro" id="IPR000821">
    <property type="entry name" value="Ala_racemase"/>
</dbReference>
<dbReference type="UniPathway" id="UPA00042">
    <property type="reaction ID" value="UER00497"/>
</dbReference>
<dbReference type="PROSITE" id="PS00395">
    <property type="entry name" value="ALANINE_RACEMASE"/>
    <property type="match status" value="1"/>
</dbReference>
<dbReference type="Pfam" id="PF01168">
    <property type="entry name" value="Ala_racemase_N"/>
    <property type="match status" value="1"/>
</dbReference>
<dbReference type="EC" id="5.1.1.1" evidence="5"/>
<evidence type="ECO:0000313" key="10">
    <source>
        <dbReference type="EMBL" id="MWV55663.1"/>
    </source>
</evidence>
<dbReference type="GO" id="GO:0030632">
    <property type="term" value="P:D-alanine biosynthetic process"/>
    <property type="evidence" value="ECO:0007669"/>
    <property type="project" value="UniProtKB-UniRule"/>
</dbReference>
<dbReference type="NCBIfam" id="TIGR00492">
    <property type="entry name" value="alr"/>
    <property type="match status" value="1"/>
</dbReference>
<evidence type="ECO:0000313" key="9">
    <source>
        <dbReference type="EMBL" id="MTB63682.1"/>
    </source>
</evidence>
<dbReference type="InterPro" id="IPR011079">
    <property type="entry name" value="Ala_racemase_C"/>
</dbReference>
<sequence length="367" mass="40511">MRASIHRPTTIQVDLAAISENLEQVRQGLPNQPQVFAVVKANAYGHGAVAVARHLENQVDGFCVSNMDEALELRQAGVAQPVLILGIIPVEAVPLAISEKIMVTVASLEWIQLLLQQGISLHGLQVHLKIDTGMGRIGFRDSQSLNQAMDELRQHGVTIEGVFTHFATADEKDDRQFQSQLVRFKELISELNQVPSCIHASNSATSIWHADTVFTMVRLGNILYGLNPSGHALDLPYSIQPALRLTSELVHVKEVEAGTSIGYGATYHSEQREYIGTIPIGYADGFFRAMQGFSLLVEGEYCPVVGRVSMDQITVRLPKNYPLGTPVTLIGVSGDRSIEVQDWADYLKTINYEVVCSLSDRIPRYYD</sequence>
<keyword evidence="4 5" id="KW-0413">Isomerase</keyword>
<dbReference type="InterPro" id="IPR029066">
    <property type="entry name" value="PLP-binding_barrel"/>
</dbReference>
<dbReference type="Pfam" id="PF00842">
    <property type="entry name" value="Ala_racemase_C"/>
    <property type="match status" value="1"/>
</dbReference>
<feature type="domain" description="Alanine racemase C-terminal" evidence="8">
    <location>
        <begin position="242"/>
        <end position="367"/>
    </location>
</feature>
<dbReference type="FunFam" id="2.40.37.10:FF:000006">
    <property type="entry name" value="Alanine racemase"/>
    <property type="match status" value="1"/>
</dbReference>
<feature type="binding site" evidence="5 7">
    <location>
        <position position="310"/>
    </location>
    <ligand>
        <name>substrate</name>
    </ligand>
</feature>
<evidence type="ECO:0000259" key="8">
    <source>
        <dbReference type="SMART" id="SM01005"/>
    </source>
</evidence>
<reference evidence="10 12" key="1">
    <citation type="submission" date="2019-10" db="EMBL/GenBank/DDBJ databases">
        <title>Streptococcis sp, isolated from the respiratory tract of Marmot.</title>
        <authorList>
            <person name="Zhang G."/>
        </authorList>
    </citation>
    <scope>NUCLEOTIDE SEQUENCE [LARGE SCALE GENOMIC DNA]</scope>
    <source>
        <strain evidence="12">zg-70</strain>
        <strain evidence="10">Zg-70</strain>
    </source>
</reference>
<evidence type="ECO:0000256" key="3">
    <source>
        <dbReference type="ARBA" id="ARBA00022898"/>
    </source>
</evidence>
<evidence type="ECO:0000256" key="6">
    <source>
        <dbReference type="PIRSR" id="PIRSR600821-50"/>
    </source>
</evidence>
<feature type="modified residue" description="N6-(pyridoxal phosphate)lysine" evidence="5 6">
    <location>
        <position position="40"/>
    </location>
</feature>
<dbReference type="GO" id="GO:0009252">
    <property type="term" value="P:peptidoglycan biosynthetic process"/>
    <property type="evidence" value="ECO:0007669"/>
    <property type="project" value="TreeGrafter"/>
</dbReference>
<comment type="pathway">
    <text evidence="5">Amino-acid biosynthesis; D-alanine biosynthesis; D-alanine from L-alanine: step 1/1.</text>
</comment>
<dbReference type="InterPro" id="IPR009006">
    <property type="entry name" value="Ala_racemase/Decarboxylase_C"/>
</dbReference>
<protein>
    <recommendedName>
        <fullName evidence="5">Alanine racemase</fullName>
        <ecNumber evidence="5">5.1.1.1</ecNumber>
    </recommendedName>
</protein>
<accession>A0A6I4RGV0</accession>
<dbReference type="Proteomes" id="UP000435423">
    <property type="component" value="Unassembled WGS sequence"/>
</dbReference>
<comment type="similarity">
    <text evidence="5">Belongs to the alanine racemase family.</text>
</comment>
<evidence type="ECO:0000256" key="5">
    <source>
        <dbReference type="HAMAP-Rule" id="MF_01201"/>
    </source>
</evidence>
<reference evidence="9 11" key="2">
    <citation type="submission" date="2019-11" db="EMBL/GenBank/DDBJ databases">
        <title>Streptococcis sp. isolated from the respiratory tract of Marmot.</title>
        <authorList>
            <person name="Zhang G."/>
        </authorList>
    </citation>
    <scope>NUCLEOTIDE SEQUENCE [LARGE SCALE GENOMIC DNA]</scope>
    <source>
        <strain evidence="9">Zg-86</strain>
        <strain evidence="11">zg-86</strain>
    </source>
</reference>
<evidence type="ECO:0000256" key="7">
    <source>
        <dbReference type="PIRSR" id="PIRSR600821-52"/>
    </source>
</evidence>
<dbReference type="SUPFAM" id="SSF51419">
    <property type="entry name" value="PLP-binding barrel"/>
    <property type="match status" value="1"/>
</dbReference>
<dbReference type="GO" id="GO:0008784">
    <property type="term" value="F:alanine racemase activity"/>
    <property type="evidence" value="ECO:0007669"/>
    <property type="project" value="UniProtKB-UniRule"/>
</dbReference>
<evidence type="ECO:0000313" key="12">
    <source>
        <dbReference type="Proteomes" id="UP000435423"/>
    </source>
</evidence>
<feature type="active site" description="Proton acceptor; specific for D-alanine" evidence="5">
    <location>
        <position position="40"/>
    </location>
</feature>
<dbReference type="Proteomes" id="UP000435060">
    <property type="component" value="Unassembled WGS sequence"/>
</dbReference>
<comment type="cofactor">
    <cofactor evidence="2 5 6">
        <name>pyridoxal 5'-phosphate</name>
        <dbReference type="ChEBI" id="CHEBI:597326"/>
    </cofactor>
</comment>
<evidence type="ECO:0000256" key="1">
    <source>
        <dbReference type="ARBA" id="ARBA00000316"/>
    </source>
</evidence>
<comment type="function">
    <text evidence="5">Catalyzes the interconversion of L-alanine and D-alanine. May also act on other amino acids.</text>
</comment>
<dbReference type="AlphaFoldDB" id="A0A6I4RGV0"/>
<dbReference type="InterPro" id="IPR001608">
    <property type="entry name" value="Ala_racemase_N"/>
</dbReference>
<dbReference type="Gene3D" id="3.20.20.10">
    <property type="entry name" value="Alanine racemase"/>
    <property type="match status" value="1"/>
</dbReference>
<dbReference type="FunFam" id="3.20.20.10:FF:000002">
    <property type="entry name" value="Alanine racemase"/>
    <property type="match status" value="1"/>
</dbReference>
<dbReference type="EMBL" id="WLCG01000002">
    <property type="protein sequence ID" value="MTB63682.1"/>
    <property type="molecule type" value="Genomic_DNA"/>
</dbReference>
<dbReference type="RefSeq" id="WP_154607716.1">
    <property type="nucleotide sequence ID" value="NZ_CP072115.1"/>
</dbReference>
<evidence type="ECO:0000256" key="4">
    <source>
        <dbReference type="ARBA" id="ARBA00023235"/>
    </source>
</evidence>
<dbReference type="PANTHER" id="PTHR30511">
    <property type="entry name" value="ALANINE RACEMASE"/>
    <property type="match status" value="1"/>
</dbReference>
<dbReference type="SUPFAM" id="SSF50621">
    <property type="entry name" value="Alanine racemase C-terminal domain-like"/>
    <property type="match status" value="1"/>
</dbReference>
<dbReference type="Gene3D" id="2.40.37.10">
    <property type="entry name" value="Lyase, Ornithine Decarboxylase, Chain A, domain 1"/>
    <property type="match status" value="1"/>
</dbReference>
<dbReference type="CDD" id="cd00430">
    <property type="entry name" value="PLPDE_III_AR"/>
    <property type="match status" value="1"/>
</dbReference>
<evidence type="ECO:0000256" key="2">
    <source>
        <dbReference type="ARBA" id="ARBA00001933"/>
    </source>
</evidence>
<dbReference type="EMBL" id="WUBJ01000002">
    <property type="protein sequence ID" value="MWV55663.1"/>
    <property type="molecule type" value="Genomic_DNA"/>
</dbReference>
<dbReference type="InterPro" id="IPR020622">
    <property type="entry name" value="Ala_racemase_pyridoxalP-BS"/>
</dbReference>
<evidence type="ECO:0000313" key="11">
    <source>
        <dbReference type="Proteomes" id="UP000435060"/>
    </source>
</evidence>
<dbReference type="SMART" id="SM01005">
    <property type="entry name" value="Ala_racemase_C"/>
    <property type="match status" value="1"/>
</dbReference>